<protein>
    <submittedName>
        <fullName evidence="2">28 kDa Metastriate family member</fullName>
    </submittedName>
</protein>
<dbReference type="EMBL" id="GFPF01000063">
    <property type="protein sequence ID" value="MAA11209.1"/>
    <property type="molecule type" value="Transcribed_RNA"/>
</dbReference>
<dbReference type="GO" id="GO:0008237">
    <property type="term" value="F:metallopeptidase activity"/>
    <property type="evidence" value="ECO:0007669"/>
    <property type="project" value="InterPro"/>
</dbReference>
<accession>A0A224Y6S2</accession>
<dbReference type="AlphaFoldDB" id="A0A224Y6S2"/>
<proteinExistence type="predicted"/>
<reference evidence="2" key="1">
    <citation type="journal article" date="2017" name="Parasit. Vectors">
        <title>Sialotranscriptomics of Rhipicephalus zambeziensis reveals intricate expression profiles of secretory proteins and suggests tight temporal transcriptional regulation during blood-feeding.</title>
        <authorList>
            <person name="de Castro M.H."/>
            <person name="de Klerk D."/>
            <person name="Pienaar R."/>
            <person name="Rees D.J.G."/>
            <person name="Mans B.J."/>
        </authorList>
    </citation>
    <scope>NUCLEOTIDE SEQUENCE</scope>
    <source>
        <tissue evidence="2">Salivary glands</tissue>
    </source>
</reference>
<keyword evidence="1" id="KW-0732">Signal</keyword>
<evidence type="ECO:0000313" key="2">
    <source>
        <dbReference type="EMBL" id="MAA11209.1"/>
    </source>
</evidence>
<dbReference type="Gene3D" id="3.40.390.10">
    <property type="entry name" value="Collagenase (Catalytic Domain)"/>
    <property type="match status" value="1"/>
</dbReference>
<feature type="signal peptide" evidence="1">
    <location>
        <begin position="1"/>
        <end position="18"/>
    </location>
</feature>
<organism evidence="2">
    <name type="scientific">Rhipicephalus zambeziensis</name>
    <dbReference type="NCBI Taxonomy" id="60191"/>
    <lineage>
        <taxon>Eukaryota</taxon>
        <taxon>Metazoa</taxon>
        <taxon>Ecdysozoa</taxon>
        <taxon>Arthropoda</taxon>
        <taxon>Chelicerata</taxon>
        <taxon>Arachnida</taxon>
        <taxon>Acari</taxon>
        <taxon>Parasitiformes</taxon>
        <taxon>Ixodida</taxon>
        <taxon>Ixodoidea</taxon>
        <taxon>Ixodidae</taxon>
        <taxon>Rhipicephalinae</taxon>
        <taxon>Rhipicephalus</taxon>
        <taxon>Rhipicephalus</taxon>
    </lineage>
</organism>
<dbReference type="InterPro" id="IPR024079">
    <property type="entry name" value="MetalloPept_cat_dom_sf"/>
</dbReference>
<name>A0A224Y6S2_9ACAR</name>
<sequence>MLTMVRIIFLISMCAIEATNSATAGEPGSEDPDNIAEELGGITPWWEVHPPNKSAEVIGNNVPVLAHIIYDSAYTAGNRRKKRESESKPKTSDEMKKYFEQLFGQVQEYFKNQSISINVSITSISEMTNLSVSEEHWFKARETLKNVVGYGASLAEPVDTIFYLFTWHRMFKPEGYDPAMSFSTSDAETTGTFCSQNTSAAVIRHWHKSLIYWSTVRATALIFGSKHFASFSTEDRIKMNETFSHCPVRKEKEPPTEEIPSC</sequence>
<feature type="chain" id="PRO_5012578580" evidence="1">
    <location>
        <begin position="19"/>
        <end position="262"/>
    </location>
</feature>
<evidence type="ECO:0000256" key="1">
    <source>
        <dbReference type="SAM" id="SignalP"/>
    </source>
</evidence>